<evidence type="ECO:0000256" key="2">
    <source>
        <dbReference type="ARBA" id="ARBA00010913"/>
    </source>
</evidence>
<dbReference type="Gramene" id="CMO061CT">
    <property type="protein sequence ID" value="CMO061CT"/>
    <property type="gene ID" value="CMO061C"/>
</dbReference>
<evidence type="ECO:0000259" key="6">
    <source>
        <dbReference type="Pfam" id="PF01103"/>
    </source>
</evidence>
<dbReference type="PANTHER" id="PTHR12815">
    <property type="entry name" value="SORTING AND ASSEMBLY MACHINERY SAMM50 PROTEIN FAMILY MEMBER"/>
    <property type="match status" value="1"/>
</dbReference>
<dbReference type="KEGG" id="cme:CYME_CMO061C"/>
<dbReference type="EMBL" id="AP006497">
    <property type="protein sequence ID" value="BAM81444.1"/>
    <property type="molecule type" value="Genomic_DNA"/>
</dbReference>
<dbReference type="GO" id="GO:0005741">
    <property type="term" value="C:mitochondrial outer membrane"/>
    <property type="evidence" value="ECO:0007669"/>
    <property type="project" value="UniProtKB-SubCell"/>
</dbReference>
<dbReference type="Pfam" id="PF01103">
    <property type="entry name" value="Omp85"/>
    <property type="match status" value="1"/>
</dbReference>
<dbReference type="eggNOG" id="KOG2602">
    <property type="taxonomic scope" value="Eukaryota"/>
</dbReference>
<comment type="similarity">
    <text evidence="2">Belongs to the SAM50/omp85 family.</text>
</comment>
<keyword evidence="5" id="KW-0472">Membrane</keyword>
<keyword evidence="3" id="KW-1134">Transmembrane beta strand</keyword>
<dbReference type="HOGENOM" id="CLU_503794_0_0_1"/>
<evidence type="ECO:0000256" key="1">
    <source>
        <dbReference type="ARBA" id="ARBA00004374"/>
    </source>
</evidence>
<feature type="domain" description="Bacterial surface antigen (D15)" evidence="6">
    <location>
        <begin position="155"/>
        <end position="538"/>
    </location>
</feature>
<reference evidence="7 8" key="1">
    <citation type="journal article" date="2004" name="Nature">
        <title>Genome sequence of the ultrasmall unicellular red alga Cyanidioschyzon merolae 10D.</title>
        <authorList>
            <person name="Matsuzaki M."/>
            <person name="Misumi O."/>
            <person name="Shin-i T."/>
            <person name="Maruyama S."/>
            <person name="Takahara M."/>
            <person name="Miyagishima S."/>
            <person name="Mori T."/>
            <person name="Nishida K."/>
            <person name="Yagisawa F."/>
            <person name="Nishida K."/>
            <person name="Yoshida Y."/>
            <person name="Nishimura Y."/>
            <person name="Nakao S."/>
            <person name="Kobayashi T."/>
            <person name="Momoyama Y."/>
            <person name="Higashiyama T."/>
            <person name="Minoda A."/>
            <person name="Sano M."/>
            <person name="Nomoto H."/>
            <person name="Oishi K."/>
            <person name="Hayashi H."/>
            <person name="Ohta F."/>
            <person name="Nishizaka S."/>
            <person name="Haga S."/>
            <person name="Miura S."/>
            <person name="Morishita T."/>
            <person name="Kabeya Y."/>
            <person name="Terasawa K."/>
            <person name="Suzuki Y."/>
            <person name="Ishii Y."/>
            <person name="Asakawa S."/>
            <person name="Takano H."/>
            <person name="Ohta N."/>
            <person name="Kuroiwa H."/>
            <person name="Tanaka K."/>
            <person name="Shimizu N."/>
            <person name="Sugano S."/>
            <person name="Sato N."/>
            <person name="Nozaki H."/>
            <person name="Ogasawara N."/>
            <person name="Kohara Y."/>
            <person name="Kuroiwa T."/>
        </authorList>
    </citation>
    <scope>NUCLEOTIDE SEQUENCE [LARGE SCALE GENOMIC DNA]</scope>
    <source>
        <strain evidence="7 8">10D</strain>
    </source>
</reference>
<reference evidence="7 8" key="2">
    <citation type="journal article" date="2007" name="BMC Biol.">
        <title>A 100%-complete sequence reveals unusually simple genomic features in the hot-spring red alga Cyanidioschyzon merolae.</title>
        <authorList>
            <person name="Nozaki H."/>
            <person name="Takano H."/>
            <person name="Misumi O."/>
            <person name="Terasawa K."/>
            <person name="Matsuzaki M."/>
            <person name="Maruyama S."/>
            <person name="Nishida K."/>
            <person name="Yagisawa F."/>
            <person name="Yoshida Y."/>
            <person name="Fujiwara T."/>
            <person name="Takio S."/>
            <person name="Tamura K."/>
            <person name="Chung S.J."/>
            <person name="Nakamura S."/>
            <person name="Kuroiwa H."/>
            <person name="Tanaka K."/>
            <person name="Sato N."/>
            <person name="Kuroiwa T."/>
        </authorList>
    </citation>
    <scope>NUCLEOTIDE SEQUENCE [LARGE SCALE GENOMIC DNA]</scope>
    <source>
        <strain evidence="7 8">10D</strain>
    </source>
</reference>
<dbReference type="GeneID" id="16995531"/>
<protein>
    <recommendedName>
        <fullName evidence="6">Bacterial surface antigen (D15) domain-containing protein</fullName>
    </recommendedName>
</protein>
<name>M1V9E5_CYAM1</name>
<evidence type="ECO:0000313" key="8">
    <source>
        <dbReference type="Proteomes" id="UP000007014"/>
    </source>
</evidence>
<dbReference type="PANTHER" id="PTHR12815:SF18">
    <property type="entry name" value="SORTING AND ASSEMBLY MACHINERY COMPONENT 50 HOMOLOG"/>
    <property type="match status" value="1"/>
</dbReference>
<dbReference type="Gene3D" id="2.40.160.50">
    <property type="entry name" value="membrane protein fhac: a member of the omp85/tpsb transporter family"/>
    <property type="match status" value="1"/>
</dbReference>
<dbReference type="STRING" id="280699.M1V9E5"/>
<keyword evidence="8" id="KW-1185">Reference proteome</keyword>
<dbReference type="Proteomes" id="UP000007014">
    <property type="component" value="Chromosome 15"/>
</dbReference>
<dbReference type="OMA" id="SGIWRQI"/>
<evidence type="ECO:0000313" key="7">
    <source>
        <dbReference type="EMBL" id="BAM81444.1"/>
    </source>
</evidence>
<keyword evidence="4" id="KW-0812">Transmembrane</keyword>
<dbReference type="AlphaFoldDB" id="M1V9E5"/>
<comment type="subcellular location">
    <subcellularLocation>
        <location evidence="1">Mitochondrion outer membrane</location>
        <topology evidence="1">Multi-pass membrane protein</topology>
    </subcellularLocation>
</comment>
<accession>M1V9E5</accession>
<evidence type="ECO:0000256" key="4">
    <source>
        <dbReference type="ARBA" id="ARBA00022692"/>
    </source>
</evidence>
<evidence type="ECO:0000256" key="3">
    <source>
        <dbReference type="ARBA" id="ARBA00022452"/>
    </source>
</evidence>
<proteinExistence type="inferred from homology"/>
<organism evidence="7 8">
    <name type="scientific">Cyanidioschyzon merolae (strain NIES-3377 / 10D)</name>
    <name type="common">Unicellular red alga</name>
    <dbReference type="NCBI Taxonomy" id="280699"/>
    <lineage>
        <taxon>Eukaryota</taxon>
        <taxon>Rhodophyta</taxon>
        <taxon>Bangiophyceae</taxon>
        <taxon>Cyanidiales</taxon>
        <taxon>Cyanidiaceae</taxon>
        <taxon>Cyanidioschyzon</taxon>
    </lineage>
</organism>
<dbReference type="InterPro" id="IPR000184">
    <property type="entry name" value="Bac_surfAg_D15"/>
</dbReference>
<dbReference type="RefSeq" id="XP_005537480.1">
    <property type="nucleotide sequence ID" value="XM_005537423.1"/>
</dbReference>
<dbReference type="OrthoDB" id="1724197at2759"/>
<gene>
    <name evidence="7" type="ORF">CYME_CMO061C</name>
</gene>
<evidence type="ECO:0000256" key="5">
    <source>
        <dbReference type="ARBA" id="ARBA00023136"/>
    </source>
</evidence>
<dbReference type="InterPro" id="IPR039910">
    <property type="entry name" value="D15-like"/>
</dbReference>
<sequence>MVSGSEQATASAQNLEAPVRDILRETVRLRRVIIRGVERTRIDFVQSLLDASLSEEQNRDSLPPESSRRSLTLEELLERASLATERLRLTECFRAVDILIDESAVPANGEPTAESVPCDALVTVREAPPFSLRIGTSTDTRTGETALELDGGFINFTGTGDALHCQLGAGVGGSGFALSSLSSLAALVHPNRYLFAKQTATNHLVCGWRKPHPWGLLDALATASAESALLNRMDTSSYSEFQRSFEAGLQTRFGRFAYECSWRELGQVAPHASIRVREQAGHSVKSSFKYTWTRDGRDDPLAPRQGTNAQWNCELAGLGGDPATRFIRSELSWQWNVPLTGADGSELVRNVDDSLAAGDAAPSPPERLMPPIVFSVGFQGGMIIPFHQALAAMKDRKSEHRAGPRHALRQTRICDRFFVGGSANAFRGFRNRGLGPSADGDSIGGDVYYKLGLHLGVPIVTSAVARSLGLQFHTFCAIGDCREWSDAVAWRQSWRMSAGLGLACCTSLGRFEVNWARILRRGDGDRFDEGFSISFFQSFSP</sequence>